<dbReference type="EMBL" id="BSFF01000003">
    <property type="protein sequence ID" value="GLK56560.1"/>
    <property type="molecule type" value="Genomic_DNA"/>
</dbReference>
<sequence length="196" mass="18611">MKKALLGAALALAPTAALAHPAAFNHVHGFSEGLAHPLGGADHVLAMVAVGLLAARFKGPAAWAIPLSFMGAMLVGGVVGAAGVAVPATEIGIAFSVLALGLGVGFADRLSAPAAMALAGVFALFHGVAHGAEAPETASGLLYGLGFVAATGALHLAGFGLGRAIAHVGATGGGAVFRIAGAGFAAAGAALLAGVV</sequence>
<reference evidence="3" key="3">
    <citation type="submission" date="2023-01" db="EMBL/GenBank/DDBJ databases">
        <authorList>
            <person name="Sun Q."/>
            <person name="Evtushenko L."/>
        </authorList>
    </citation>
    <scope>NUCLEOTIDE SEQUENCE</scope>
    <source>
        <strain evidence="3">VKM B-1606</strain>
    </source>
</reference>
<feature type="signal peptide" evidence="2">
    <location>
        <begin position="1"/>
        <end position="19"/>
    </location>
</feature>
<feature type="chain" id="PRO_5040910463" evidence="2">
    <location>
        <begin position="20"/>
        <end position="196"/>
    </location>
</feature>
<feature type="transmembrane region" description="Helical" evidence="1">
    <location>
        <begin position="112"/>
        <end position="129"/>
    </location>
</feature>
<evidence type="ECO:0000313" key="6">
    <source>
        <dbReference type="Proteomes" id="UP001143400"/>
    </source>
</evidence>
<evidence type="ECO:0000313" key="3">
    <source>
        <dbReference type="EMBL" id="GLK56560.1"/>
    </source>
</evidence>
<reference evidence="3" key="1">
    <citation type="journal article" date="2014" name="Int. J. Syst. Evol. Microbiol.">
        <title>Complete genome sequence of Corynebacterium casei LMG S-19264T (=DSM 44701T), isolated from a smear-ripened cheese.</title>
        <authorList>
            <consortium name="US DOE Joint Genome Institute (JGI-PGF)"/>
            <person name="Walter F."/>
            <person name="Albersmeier A."/>
            <person name="Kalinowski J."/>
            <person name="Ruckert C."/>
        </authorList>
    </citation>
    <scope>NUCLEOTIDE SEQUENCE</scope>
    <source>
        <strain evidence="3">VKM B-1606</strain>
    </source>
</reference>
<comment type="caution">
    <text evidence="3">The sequence shown here is derived from an EMBL/GenBank/DDBJ whole genome shotgun (WGS) entry which is preliminary data.</text>
</comment>
<dbReference type="RefSeq" id="WP_204950750.1">
    <property type="nucleotide sequence ID" value="NZ_BSFF01000003.1"/>
</dbReference>
<dbReference type="Proteomes" id="UP001143400">
    <property type="component" value="Unassembled WGS sequence"/>
</dbReference>
<dbReference type="Pfam" id="PF04955">
    <property type="entry name" value="HupE_UreJ"/>
    <property type="match status" value="1"/>
</dbReference>
<feature type="transmembrane region" description="Helical" evidence="1">
    <location>
        <begin position="141"/>
        <end position="163"/>
    </location>
</feature>
<dbReference type="AlphaFoldDB" id="A0A9W6MS96"/>
<keyword evidence="2" id="KW-0732">Signal</keyword>
<evidence type="ECO:0000313" key="4">
    <source>
        <dbReference type="EMBL" id="MBM7852350.1"/>
    </source>
</evidence>
<keyword evidence="1" id="KW-0812">Transmembrane</keyword>
<proteinExistence type="predicted"/>
<feature type="transmembrane region" description="Helical" evidence="1">
    <location>
        <begin position="35"/>
        <end position="55"/>
    </location>
</feature>
<keyword evidence="5" id="KW-1185">Reference proteome</keyword>
<name>A0A9W6MS96_9HYPH</name>
<feature type="transmembrane region" description="Helical" evidence="1">
    <location>
        <begin position="62"/>
        <end position="85"/>
    </location>
</feature>
<dbReference type="Proteomes" id="UP000758856">
    <property type="component" value="Unassembled WGS sequence"/>
</dbReference>
<keyword evidence="1" id="KW-1133">Transmembrane helix</keyword>
<dbReference type="PIRSF" id="PIRSF016919">
    <property type="entry name" value="HupE_UreJ"/>
    <property type="match status" value="1"/>
</dbReference>
<feature type="transmembrane region" description="Helical" evidence="1">
    <location>
        <begin position="175"/>
        <end position="195"/>
    </location>
</feature>
<keyword evidence="1" id="KW-0472">Membrane</keyword>
<reference evidence="4 5" key="2">
    <citation type="submission" date="2021-01" db="EMBL/GenBank/DDBJ databases">
        <title>Genomic Encyclopedia of Type Strains, Phase IV (KMG-IV): sequencing the most valuable type-strain genomes for metagenomic binning, comparative biology and taxonomic classification.</title>
        <authorList>
            <person name="Goeker M."/>
        </authorList>
    </citation>
    <scope>NUCLEOTIDE SEQUENCE [LARGE SCALE GENOMIC DNA]</scope>
    <source>
        <strain evidence="4 5">DSM 6130</strain>
    </source>
</reference>
<evidence type="ECO:0000313" key="5">
    <source>
        <dbReference type="Proteomes" id="UP000758856"/>
    </source>
</evidence>
<organism evidence="3 6">
    <name type="scientific">Methylopila capsulata</name>
    <dbReference type="NCBI Taxonomy" id="61654"/>
    <lineage>
        <taxon>Bacteria</taxon>
        <taxon>Pseudomonadati</taxon>
        <taxon>Pseudomonadota</taxon>
        <taxon>Alphaproteobacteria</taxon>
        <taxon>Hyphomicrobiales</taxon>
        <taxon>Methylopilaceae</taxon>
        <taxon>Methylopila</taxon>
    </lineage>
</organism>
<dbReference type="EMBL" id="JAFBCY010000003">
    <property type="protein sequence ID" value="MBM7852350.1"/>
    <property type="molecule type" value="Genomic_DNA"/>
</dbReference>
<accession>A0A9W6MS96</accession>
<evidence type="ECO:0000256" key="2">
    <source>
        <dbReference type="SAM" id="SignalP"/>
    </source>
</evidence>
<protein>
    <submittedName>
        <fullName evidence="3">Urease accessory protein</fullName>
    </submittedName>
</protein>
<evidence type="ECO:0000256" key="1">
    <source>
        <dbReference type="SAM" id="Phobius"/>
    </source>
</evidence>
<gene>
    <name evidence="3" type="ORF">GCM10008170_25790</name>
    <name evidence="4" type="ORF">JOD31_002592</name>
</gene>
<dbReference type="InterPro" id="IPR007038">
    <property type="entry name" value="HupE_UreJ"/>
</dbReference>